<keyword evidence="2" id="KW-1185">Reference proteome</keyword>
<dbReference type="KEGG" id="cac:CA_C1219"/>
<reference evidence="1 2" key="1">
    <citation type="journal article" date="2001" name="J. Bacteriol.">
        <title>Genome sequence and comparative analysis of the solvent-producing bacterium Clostridium acetobutylicum.</title>
        <authorList>
            <person name="Nolling J."/>
            <person name="Breton G."/>
            <person name="Omelchenko M.V."/>
            <person name="Makarova K.S."/>
            <person name="Zeng Q."/>
            <person name="Gibson R."/>
            <person name="Lee H.M."/>
            <person name="Dubois J."/>
            <person name="Qiu D."/>
            <person name="Hitti J."/>
            <person name="Wolf Y.I."/>
            <person name="Tatusov R.L."/>
            <person name="Sabathe F."/>
            <person name="Doucette-Stamm L."/>
            <person name="Soucaille P."/>
            <person name="Daly M.J."/>
            <person name="Bennett G.N."/>
            <person name="Koonin E.V."/>
            <person name="Smith D.R."/>
        </authorList>
    </citation>
    <scope>NUCLEOTIDE SEQUENCE [LARGE SCALE GENOMIC DNA]</scope>
    <source>
        <strain evidence="2">ATCC 824 / DSM 792 / JCM 1419 / LMG 5710 / VKM B-1787</strain>
    </source>
</reference>
<evidence type="ECO:0000313" key="1">
    <source>
        <dbReference type="EMBL" id="AAK79191.1"/>
    </source>
</evidence>
<name>Q97JQ4_CLOAB</name>
<proteinExistence type="predicted"/>
<dbReference type="EMBL" id="AE001437">
    <property type="protein sequence ID" value="AAK79191.1"/>
    <property type="molecule type" value="Genomic_DNA"/>
</dbReference>
<dbReference type="Proteomes" id="UP000000814">
    <property type="component" value="Chromosome"/>
</dbReference>
<protein>
    <submittedName>
        <fullName evidence="1">Uncharacterized protein</fullName>
    </submittedName>
</protein>
<dbReference type="HOGENOM" id="CLU_1851596_0_0_9"/>
<sequence length="138" mass="17022">MGMDISIYKFKNIKLKTNEEYQDYINKEGCSKEEELCYWRKHYWINDWFKKNAKFSFRDEFLLIKEDIYNFYNFCNELLNKGYEKYNINKDDFYCMRNGDVIENIDLIQKEIKKTIEQIKPLLEFDIQNNTLVYDMSC</sequence>
<organism evidence="1 2">
    <name type="scientific">Clostridium acetobutylicum (strain ATCC 824 / DSM 792 / JCM 1419 / IAM 19013 / LMG 5710 / NBRC 13948 / NRRL B-527 / VKM B-1787 / 2291 / W)</name>
    <dbReference type="NCBI Taxonomy" id="272562"/>
    <lineage>
        <taxon>Bacteria</taxon>
        <taxon>Bacillati</taxon>
        <taxon>Bacillota</taxon>
        <taxon>Clostridia</taxon>
        <taxon>Eubacteriales</taxon>
        <taxon>Clostridiaceae</taxon>
        <taxon>Clostridium</taxon>
    </lineage>
</organism>
<evidence type="ECO:0000313" key="2">
    <source>
        <dbReference type="Proteomes" id="UP000000814"/>
    </source>
</evidence>
<dbReference type="STRING" id="272562.CA_C1219"/>
<dbReference type="PIR" id="D97050">
    <property type="entry name" value="D97050"/>
</dbReference>
<accession>Q97JQ4</accession>
<dbReference type="RefSeq" id="WP_010964532.1">
    <property type="nucleotide sequence ID" value="NC_003030.1"/>
</dbReference>
<dbReference type="AlphaFoldDB" id="Q97JQ4"/>
<gene>
    <name evidence="1" type="ordered locus">CA_C1219</name>
</gene>
<dbReference type="PATRIC" id="fig|272562.8.peg.1421"/>
<dbReference type="GeneID" id="44997726"/>